<dbReference type="Pfam" id="PF14541">
    <property type="entry name" value="TAXi_C"/>
    <property type="match status" value="1"/>
</dbReference>
<proteinExistence type="inferred from homology"/>
<dbReference type="InterPro" id="IPR032861">
    <property type="entry name" value="TAXi_N"/>
</dbReference>
<evidence type="ECO:0000256" key="2">
    <source>
        <dbReference type="ARBA" id="ARBA00022670"/>
    </source>
</evidence>
<dbReference type="InterPro" id="IPR033121">
    <property type="entry name" value="PEPTIDASE_A1"/>
</dbReference>
<protein>
    <recommendedName>
        <fullName evidence="6">Peptidase A1 domain-containing protein</fullName>
    </recommendedName>
</protein>
<comment type="similarity">
    <text evidence="1">Belongs to the peptidase A1 family.</text>
</comment>
<dbReference type="CDD" id="cd05476">
    <property type="entry name" value="pepsin_A_like_plant"/>
    <property type="match status" value="1"/>
</dbReference>
<dbReference type="InterPro" id="IPR051708">
    <property type="entry name" value="Plant_Aspart_Prot_A1"/>
</dbReference>
<keyword evidence="5" id="KW-0325">Glycoprotein</keyword>
<comment type="caution">
    <text evidence="7">The sequence shown here is derived from an EMBL/GenBank/DDBJ whole genome shotgun (WGS) entry which is preliminary data.</text>
</comment>
<evidence type="ECO:0000256" key="5">
    <source>
        <dbReference type="ARBA" id="ARBA00023180"/>
    </source>
</evidence>
<dbReference type="GO" id="GO:0004190">
    <property type="term" value="F:aspartic-type endopeptidase activity"/>
    <property type="evidence" value="ECO:0007669"/>
    <property type="project" value="UniProtKB-KW"/>
</dbReference>
<dbReference type="PANTHER" id="PTHR47967">
    <property type="entry name" value="OS07G0603500 PROTEIN-RELATED"/>
    <property type="match status" value="1"/>
</dbReference>
<evidence type="ECO:0000256" key="4">
    <source>
        <dbReference type="ARBA" id="ARBA00022801"/>
    </source>
</evidence>
<feature type="domain" description="Peptidase A1" evidence="6">
    <location>
        <begin position="1"/>
        <end position="375"/>
    </location>
</feature>
<dbReference type="PROSITE" id="PS51767">
    <property type="entry name" value="PEPTIDASE_A1"/>
    <property type="match status" value="1"/>
</dbReference>
<dbReference type="EMBL" id="JACGCM010002380">
    <property type="protein sequence ID" value="KAF6140402.1"/>
    <property type="molecule type" value="Genomic_DNA"/>
</dbReference>
<gene>
    <name evidence="7" type="ORF">GIB67_013171</name>
</gene>
<reference evidence="7 8" key="1">
    <citation type="journal article" date="2020" name="IScience">
        <title>Genome Sequencing of the Endangered Kingdonia uniflora (Circaeasteraceae, Ranunculales) Reveals Potential Mechanisms of Evolutionary Specialization.</title>
        <authorList>
            <person name="Sun Y."/>
            <person name="Deng T."/>
            <person name="Zhang A."/>
            <person name="Moore M.J."/>
            <person name="Landis J.B."/>
            <person name="Lin N."/>
            <person name="Zhang H."/>
            <person name="Zhang X."/>
            <person name="Huang J."/>
            <person name="Zhang X."/>
            <person name="Sun H."/>
            <person name="Wang H."/>
        </authorList>
    </citation>
    <scope>NUCLEOTIDE SEQUENCE [LARGE SCALE GENOMIC DNA]</scope>
    <source>
        <strain evidence="7">TB1705</strain>
        <tissue evidence="7">Leaf</tissue>
    </source>
</reference>
<accession>A0A7J7LCY1</accession>
<dbReference type="InterPro" id="IPR021109">
    <property type="entry name" value="Peptidase_aspartic_dom_sf"/>
</dbReference>
<organism evidence="7 8">
    <name type="scientific">Kingdonia uniflora</name>
    <dbReference type="NCBI Taxonomy" id="39325"/>
    <lineage>
        <taxon>Eukaryota</taxon>
        <taxon>Viridiplantae</taxon>
        <taxon>Streptophyta</taxon>
        <taxon>Embryophyta</taxon>
        <taxon>Tracheophyta</taxon>
        <taxon>Spermatophyta</taxon>
        <taxon>Magnoliopsida</taxon>
        <taxon>Ranunculales</taxon>
        <taxon>Circaeasteraceae</taxon>
        <taxon>Kingdonia</taxon>
    </lineage>
</organism>
<sequence length="389" mass="42762">MDTGSDLVWFPCAPFECILCEGKYDTAAANAPPNISATSFVPCKSRSCSAAHSSLPSSDLCAISKCPLETIETSDCSSFACPPFYYAYGDGSLIARLYRETLSIPPSLSMPHFTFGCAHTTLGEPIGVAGFGRGLLSLPAQLMNLSPQLGNRFSYCLIAHSFDVSRMHRPSPLILGRNLLSNDKREENLGNVGEGFIYTPMLDNPKHPYYYCVGLEAISVGNKRIPAPKNMKRVYKNGNGGMVVDSGTTFTMLPTKLYEDVVTEFSRRVDRVYERATTVEEQTGLSPCYYYDGSVSKIGKVPKVVLHFNGNASVVLPRRNYFYGFMESENRKAGCLMVMNGGDDMGPGPAGLLGNYQQQGFEVVYDLEKERVGFARKQCSALWDDLNRT</sequence>
<dbReference type="PANTHER" id="PTHR47967:SF26">
    <property type="entry name" value="PEPTIDASE A1 DOMAIN-CONTAINING PROTEIN"/>
    <property type="match status" value="1"/>
</dbReference>
<name>A0A7J7LCY1_9MAGN</name>
<dbReference type="OrthoDB" id="2747330at2759"/>
<keyword evidence="4" id="KW-0378">Hydrolase</keyword>
<dbReference type="InterPro" id="IPR032799">
    <property type="entry name" value="TAXi_C"/>
</dbReference>
<keyword evidence="8" id="KW-1185">Reference proteome</keyword>
<evidence type="ECO:0000313" key="7">
    <source>
        <dbReference type="EMBL" id="KAF6140402.1"/>
    </source>
</evidence>
<dbReference type="Pfam" id="PF14543">
    <property type="entry name" value="TAXi_N"/>
    <property type="match status" value="1"/>
</dbReference>
<dbReference type="GO" id="GO:0005576">
    <property type="term" value="C:extracellular region"/>
    <property type="evidence" value="ECO:0007669"/>
    <property type="project" value="TreeGrafter"/>
</dbReference>
<evidence type="ECO:0000256" key="1">
    <source>
        <dbReference type="ARBA" id="ARBA00007447"/>
    </source>
</evidence>
<dbReference type="AlphaFoldDB" id="A0A7J7LCY1"/>
<evidence type="ECO:0000256" key="3">
    <source>
        <dbReference type="ARBA" id="ARBA00022750"/>
    </source>
</evidence>
<dbReference type="GO" id="GO:0006508">
    <property type="term" value="P:proteolysis"/>
    <property type="evidence" value="ECO:0007669"/>
    <property type="project" value="UniProtKB-KW"/>
</dbReference>
<dbReference type="InterPro" id="IPR034161">
    <property type="entry name" value="Pepsin-like_plant"/>
</dbReference>
<keyword evidence="2" id="KW-0645">Protease</keyword>
<keyword evidence="3" id="KW-0064">Aspartyl protease</keyword>
<evidence type="ECO:0000259" key="6">
    <source>
        <dbReference type="PROSITE" id="PS51767"/>
    </source>
</evidence>
<dbReference type="SUPFAM" id="SSF50630">
    <property type="entry name" value="Acid proteases"/>
    <property type="match status" value="1"/>
</dbReference>
<dbReference type="Gene3D" id="2.40.70.10">
    <property type="entry name" value="Acid Proteases"/>
    <property type="match status" value="2"/>
</dbReference>
<dbReference type="Proteomes" id="UP000541444">
    <property type="component" value="Unassembled WGS sequence"/>
</dbReference>
<evidence type="ECO:0000313" key="8">
    <source>
        <dbReference type="Proteomes" id="UP000541444"/>
    </source>
</evidence>